<keyword evidence="3" id="KW-1185">Reference proteome</keyword>
<name>A0ABQ7F7T0_BRACR</name>
<organism evidence="2 3">
    <name type="scientific">Brassica cretica</name>
    <name type="common">Mustard</name>
    <dbReference type="NCBI Taxonomy" id="69181"/>
    <lineage>
        <taxon>Eukaryota</taxon>
        <taxon>Viridiplantae</taxon>
        <taxon>Streptophyta</taxon>
        <taxon>Embryophyta</taxon>
        <taxon>Tracheophyta</taxon>
        <taxon>Spermatophyta</taxon>
        <taxon>Magnoliopsida</taxon>
        <taxon>eudicotyledons</taxon>
        <taxon>Gunneridae</taxon>
        <taxon>Pentapetalae</taxon>
        <taxon>rosids</taxon>
        <taxon>malvids</taxon>
        <taxon>Brassicales</taxon>
        <taxon>Brassicaceae</taxon>
        <taxon>Brassiceae</taxon>
        <taxon>Brassica</taxon>
    </lineage>
</organism>
<evidence type="ECO:0008006" key="4">
    <source>
        <dbReference type="Google" id="ProtNLM"/>
    </source>
</evidence>
<feature type="chain" id="PRO_5046457091" description="Secreted protein" evidence="1">
    <location>
        <begin position="19"/>
        <end position="81"/>
    </location>
</feature>
<evidence type="ECO:0000256" key="1">
    <source>
        <dbReference type="SAM" id="SignalP"/>
    </source>
</evidence>
<comment type="caution">
    <text evidence="2">The sequence shown here is derived from an EMBL/GenBank/DDBJ whole genome shotgun (WGS) entry which is preliminary data.</text>
</comment>
<protein>
    <recommendedName>
        <fullName evidence="4">Secreted protein</fullName>
    </recommendedName>
</protein>
<dbReference type="EMBL" id="QGKV02000297">
    <property type="protein sequence ID" value="KAF3611666.1"/>
    <property type="molecule type" value="Genomic_DNA"/>
</dbReference>
<proteinExistence type="predicted"/>
<feature type="signal peptide" evidence="1">
    <location>
        <begin position="1"/>
        <end position="18"/>
    </location>
</feature>
<dbReference type="Proteomes" id="UP000266723">
    <property type="component" value="Unassembled WGS sequence"/>
</dbReference>
<accession>A0ABQ7F7T0</accession>
<sequence length="81" mass="8934">MSTWVSLLGCCSLSLAAADKEISLEVLLLGKYARNSNFRECQAPTNASHGWRSVLAGREILRKGLSWTVGSGDKIRVWRDP</sequence>
<keyword evidence="1" id="KW-0732">Signal</keyword>
<evidence type="ECO:0000313" key="2">
    <source>
        <dbReference type="EMBL" id="KAF3611666.1"/>
    </source>
</evidence>
<gene>
    <name evidence="2" type="ORF">DY000_02046111</name>
</gene>
<reference evidence="2 3" key="1">
    <citation type="journal article" date="2020" name="BMC Genomics">
        <title>Intraspecific diversification of the crop wild relative Brassica cretica Lam. using demographic model selection.</title>
        <authorList>
            <person name="Kioukis A."/>
            <person name="Michalopoulou V.A."/>
            <person name="Briers L."/>
            <person name="Pirintsos S."/>
            <person name="Studholme D.J."/>
            <person name="Pavlidis P."/>
            <person name="Sarris P.F."/>
        </authorList>
    </citation>
    <scope>NUCLEOTIDE SEQUENCE [LARGE SCALE GENOMIC DNA]</scope>
    <source>
        <strain evidence="3">cv. PFS-1207/04</strain>
    </source>
</reference>
<evidence type="ECO:0000313" key="3">
    <source>
        <dbReference type="Proteomes" id="UP000266723"/>
    </source>
</evidence>